<organism evidence="2 3">
    <name type="scientific">Actinomyces johnsonii F0510</name>
    <dbReference type="NCBI Taxonomy" id="1227262"/>
    <lineage>
        <taxon>Bacteria</taxon>
        <taxon>Bacillati</taxon>
        <taxon>Actinomycetota</taxon>
        <taxon>Actinomycetes</taxon>
        <taxon>Actinomycetales</taxon>
        <taxon>Actinomycetaceae</taxon>
        <taxon>Actinomyces</taxon>
    </lineage>
</organism>
<feature type="compositionally biased region" description="Basic and acidic residues" evidence="1">
    <location>
        <begin position="29"/>
        <end position="46"/>
    </location>
</feature>
<evidence type="ECO:0000313" key="3">
    <source>
        <dbReference type="Proteomes" id="UP000016498"/>
    </source>
</evidence>
<gene>
    <name evidence="2" type="ORF">HMPREF1549_03256</name>
</gene>
<dbReference type="EMBL" id="AWSD01000391">
    <property type="protein sequence ID" value="ERH15489.1"/>
    <property type="molecule type" value="Genomic_DNA"/>
</dbReference>
<accession>U1PZP7</accession>
<comment type="caution">
    <text evidence="2">The sequence shown here is derived from an EMBL/GenBank/DDBJ whole genome shotgun (WGS) entry which is preliminary data.</text>
</comment>
<dbReference type="AlphaFoldDB" id="U1PZP7"/>
<dbReference type="Proteomes" id="UP000016498">
    <property type="component" value="Unassembled WGS sequence"/>
</dbReference>
<protein>
    <submittedName>
        <fullName evidence="2">Uncharacterized protein</fullName>
    </submittedName>
</protein>
<feature type="region of interest" description="Disordered" evidence="1">
    <location>
        <begin position="23"/>
        <end position="52"/>
    </location>
</feature>
<evidence type="ECO:0000256" key="1">
    <source>
        <dbReference type="SAM" id="MobiDB-lite"/>
    </source>
</evidence>
<sequence length="52" mass="5839">MFGPRVLGLYLCVRLTPISLRHSLSQGATRRDLRRPAGHHLTDHESPSPTHP</sequence>
<reference evidence="2 3" key="1">
    <citation type="submission" date="2013-06" db="EMBL/GenBank/DDBJ databases">
        <authorList>
            <person name="Weinstock G."/>
            <person name="Sodergren E."/>
            <person name="Lobos E.A."/>
            <person name="Fulton L."/>
            <person name="Fulton R."/>
            <person name="Courtney L."/>
            <person name="Fronick C."/>
            <person name="O'Laughlin M."/>
            <person name="Godfrey J."/>
            <person name="Wilson R.M."/>
            <person name="Miner T."/>
            <person name="Farmer C."/>
            <person name="Delehaunty K."/>
            <person name="Cordes M."/>
            <person name="Minx P."/>
            <person name="Tomlinson C."/>
            <person name="Chen J."/>
            <person name="Wollam A."/>
            <person name="Pepin K.H."/>
            <person name="Bhonagiri V."/>
            <person name="Zhang X."/>
            <person name="Warren W."/>
            <person name="Mitreva M."/>
            <person name="Mardis E.R."/>
            <person name="Wilson R.K."/>
        </authorList>
    </citation>
    <scope>NUCLEOTIDE SEQUENCE [LARGE SCALE GENOMIC DNA]</scope>
    <source>
        <strain evidence="2 3">F0510</strain>
    </source>
</reference>
<proteinExistence type="predicted"/>
<name>U1PZP7_9ACTO</name>
<evidence type="ECO:0000313" key="2">
    <source>
        <dbReference type="EMBL" id="ERH15489.1"/>
    </source>
</evidence>
<dbReference type="HOGENOM" id="CLU_3075867_0_0_11"/>